<keyword evidence="2" id="KW-0808">Transferase</keyword>
<dbReference type="SUPFAM" id="SSF53335">
    <property type="entry name" value="S-adenosyl-L-methionine-dependent methyltransferases"/>
    <property type="match status" value="1"/>
</dbReference>
<accession>A0A1L8G7X0</accession>
<dbReference type="FunFam" id="3.40.50.150:FF:000073">
    <property type="entry name" value="THUMP domain containing 3"/>
    <property type="match status" value="1"/>
</dbReference>
<dbReference type="PROSITE" id="PS51165">
    <property type="entry name" value="THUMP"/>
    <property type="match status" value="1"/>
</dbReference>
<dbReference type="Proteomes" id="UP000186698">
    <property type="component" value="Chromosome 5L"/>
</dbReference>
<name>A0A1L8G7X0_XENLA</name>
<evidence type="ECO:0000313" key="7">
    <source>
        <dbReference type="RefSeq" id="XP_018117441.1"/>
    </source>
</evidence>
<dbReference type="Gene3D" id="3.40.50.150">
    <property type="entry name" value="Vaccinia Virus protein VP39"/>
    <property type="match status" value="1"/>
</dbReference>
<dbReference type="Bgee" id="446696">
    <property type="expression patterns" value="Expressed in egg cell and 19 other cell types or tissues"/>
</dbReference>
<protein>
    <submittedName>
        <fullName evidence="6 7">THUMP domain containing 2 L homeolog isoform X1</fullName>
    </submittedName>
</protein>
<comment type="similarity">
    <text evidence="1">Belongs to the methyltransferase superfamily.</text>
</comment>
<evidence type="ECO:0000256" key="2">
    <source>
        <dbReference type="ARBA" id="ARBA00022603"/>
    </source>
</evidence>
<dbReference type="OrthoDB" id="2013972at2759"/>
<dbReference type="OMA" id="QWTSAVM"/>
<keyword evidence="2" id="KW-0489">Methyltransferase</keyword>
<dbReference type="GO" id="GO:0016423">
    <property type="term" value="F:tRNA (guanine) methyltransferase activity"/>
    <property type="evidence" value="ECO:0000318"/>
    <property type="project" value="GO_Central"/>
</dbReference>
<dbReference type="InterPro" id="IPR004114">
    <property type="entry name" value="THUMP_dom"/>
</dbReference>
<feature type="domain" description="THUMP" evidence="4">
    <location>
        <begin position="141"/>
        <end position="250"/>
    </location>
</feature>
<dbReference type="RefSeq" id="XP_018117440.1">
    <property type="nucleotide sequence ID" value="XM_018261951.2"/>
</dbReference>
<dbReference type="CDD" id="cd11715">
    <property type="entry name" value="THUMP_AdoMetMT"/>
    <property type="match status" value="1"/>
</dbReference>
<gene>
    <name evidence="6 7 8" type="primary">thumpd2.L</name>
    <name evidence="6 7" type="synonym">thumpd2</name>
</gene>
<dbReference type="PaxDb" id="8355-A0A1L8G7X0"/>
<keyword evidence="5" id="KW-1185">Reference proteome</keyword>
<dbReference type="SUPFAM" id="SSF143437">
    <property type="entry name" value="THUMP domain-like"/>
    <property type="match status" value="1"/>
</dbReference>
<dbReference type="Xenbase" id="XB-GENE-965050">
    <property type="gene designation" value="thumpd2.L"/>
</dbReference>
<proteinExistence type="inferred from homology"/>
<dbReference type="AGR" id="Xenbase:XB-GENE-965050"/>
<organism evidence="7">
    <name type="scientific">Xenopus laevis</name>
    <name type="common">African clawed frog</name>
    <dbReference type="NCBI Taxonomy" id="8355"/>
    <lineage>
        <taxon>Eukaryota</taxon>
        <taxon>Metazoa</taxon>
        <taxon>Chordata</taxon>
        <taxon>Craniata</taxon>
        <taxon>Vertebrata</taxon>
        <taxon>Euteleostomi</taxon>
        <taxon>Amphibia</taxon>
        <taxon>Batrachia</taxon>
        <taxon>Anura</taxon>
        <taxon>Pipoidea</taxon>
        <taxon>Pipidae</taxon>
        <taxon>Xenopodinae</taxon>
        <taxon>Xenopus</taxon>
        <taxon>Xenopus</taxon>
    </lineage>
</organism>
<dbReference type="SMART" id="SM00981">
    <property type="entry name" value="THUMP"/>
    <property type="match status" value="1"/>
</dbReference>
<evidence type="ECO:0000256" key="3">
    <source>
        <dbReference type="PROSITE-ProRule" id="PRU00529"/>
    </source>
</evidence>
<dbReference type="STRING" id="8355.A0A1L8G7X0"/>
<dbReference type="Pfam" id="PF01170">
    <property type="entry name" value="UPF0020"/>
    <property type="match status" value="1"/>
</dbReference>
<dbReference type="AlphaFoldDB" id="A0A1L8G7X0"/>
<dbReference type="Pfam" id="PF02926">
    <property type="entry name" value="THUMP"/>
    <property type="match status" value="1"/>
</dbReference>
<evidence type="ECO:0000313" key="8">
    <source>
        <dbReference type="Xenbase" id="XB-GENE-965050"/>
    </source>
</evidence>
<dbReference type="GO" id="GO:0003723">
    <property type="term" value="F:RNA binding"/>
    <property type="evidence" value="ECO:0007669"/>
    <property type="project" value="UniProtKB-UniRule"/>
</dbReference>
<dbReference type="GO" id="GO:0043527">
    <property type="term" value="C:tRNA methyltransferase complex"/>
    <property type="evidence" value="ECO:0007669"/>
    <property type="project" value="UniProtKB-ARBA"/>
</dbReference>
<evidence type="ECO:0000313" key="6">
    <source>
        <dbReference type="RefSeq" id="XP_018117440.1"/>
    </source>
</evidence>
<dbReference type="CTD" id="446696"/>
<dbReference type="InterPro" id="IPR029063">
    <property type="entry name" value="SAM-dependent_MTases_sf"/>
</dbReference>
<evidence type="ECO:0000256" key="1">
    <source>
        <dbReference type="ARBA" id="ARBA00008361"/>
    </source>
</evidence>
<reference evidence="6 7" key="1">
    <citation type="submission" date="2022-04" db="UniProtKB">
        <authorList>
            <consortium name="RefSeq"/>
        </authorList>
    </citation>
    <scope>IDENTIFICATION</scope>
    <source>
        <strain evidence="6 7">J_2021</strain>
        <tissue evidence="6 7">Erythrocytes</tissue>
    </source>
</reference>
<dbReference type="GO" id="GO:0030488">
    <property type="term" value="P:tRNA methylation"/>
    <property type="evidence" value="ECO:0000318"/>
    <property type="project" value="GO_Central"/>
</dbReference>
<dbReference type="PANTHER" id="PTHR14911">
    <property type="entry name" value="THUMP DOMAIN-CONTAINING"/>
    <property type="match status" value="1"/>
</dbReference>
<evidence type="ECO:0000313" key="5">
    <source>
        <dbReference type="Proteomes" id="UP000186698"/>
    </source>
</evidence>
<dbReference type="CDD" id="cd02440">
    <property type="entry name" value="AdoMet_MTases"/>
    <property type="match status" value="1"/>
</dbReference>
<dbReference type="RefSeq" id="XP_018117441.1">
    <property type="nucleotide sequence ID" value="XM_018261952.2"/>
</dbReference>
<evidence type="ECO:0000259" key="4">
    <source>
        <dbReference type="PROSITE" id="PS51165"/>
    </source>
</evidence>
<dbReference type="GeneID" id="446696"/>
<dbReference type="Gene3D" id="3.30.2130.30">
    <property type="match status" value="1"/>
</dbReference>
<sequence>MPERFFCTAGRGMEHFVTQEVMKKLSATEVETMSGKVLFTAEPDLCRLRLIKSGERLFLLLKNDSPLSLPKNKGKARSALREYVIGEPQIWLHCLAVWQKLQEQLQQHQHVCGMVGISSKRKSGSASEFHISKYSKQDNTARDRVCLFDDQTHKNNMSETEDQNTMDSKELDATEQQLLSKTHKNTTPITFRVSCRCSGASAKVFTAQEVGAVIGASIIKQFGWKPDLRTPSLEVFVHLNDQYSVVGFPVTRQPLASRDYIRNTGLRSTTAWAMGALAELHVGALVLDPMCGVGTILLEAAKEWPFGHFVGVDNNDSQLKSAVSNVKGAGLGGSIELLKGSVLDLPFVSESIDAVISDIPFGRKFTSSRNMKDLLPDIIREMQRVVRVEGIIVLLLSQCLHHHLKVNFHFGAIEKKNISSSDNHTVSEEAKGVNKDNIINKTHWFDSLVALESHSVSLGVTEAVIFKCKKNVSSLPCNKFV</sequence>
<dbReference type="InterPro" id="IPR000241">
    <property type="entry name" value="RlmKL-like_Mtase"/>
</dbReference>
<keyword evidence="3" id="KW-0694">RNA-binding</keyword>
<dbReference type="PANTHER" id="PTHR14911:SF1">
    <property type="entry name" value="THUMP DOMAIN-CONTAINING PROTEIN 2"/>
    <property type="match status" value="1"/>
</dbReference>